<accession>A0A381QY22</accession>
<dbReference type="CDD" id="cd04301">
    <property type="entry name" value="NAT_SF"/>
    <property type="match status" value="1"/>
</dbReference>
<dbReference type="Gene3D" id="3.40.630.30">
    <property type="match status" value="1"/>
</dbReference>
<evidence type="ECO:0000313" key="2">
    <source>
        <dbReference type="EMBL" id="SUZ84336.1"/>
    </source>
</evidence>
<feature type="domain" description="N-acetyltransferase" evidence="1">
    <location>
        <begin position="17"/>
        <end position="166"/>
    </location>
</feature>
<protein>
    <recommendedName>
        <fullName evidence="1">N-acetyltransferase domain-containing protein</fullName>
    </recommendedName>
</protein>
<dbReference type="EMBL" id="UINC01001591">
    <property type="protein sequence ID" value="SUZ84336.1"/>
    <property type="molecule type" value="Genomic_DNA"/>
</dbReference>
<dbReference type="InterPro" id="IPR000182">
    <property type="entry name" value="GNAT_dom"/>
</dbReference>
<dbReference type="PROSITE" id="PS51186">
    <property type="entry name" value="GNAT"/>
    <property type="match status" value="1"/>
</dbReference>
<reference evidence="2" key="1">
    <citation type="submission" date="2018-05" db="EMBL/GenBank/DDBJ databases">
        <authorList>
            <person name="Lanie J.A."/>
            <person name="Ng W.-L."/>
            <person name="Kazmierczak K.M."/>
            <person name="Andrzejewski T.M."/>
            <person name="Davidsen T.M."/>
            <person name="Wayne K.J."/>
            <person name="Tettelin H."/>
            <person name="Glass J.I."/>
            <person name="Rusch D."/>
            <person name="Podicherti R."/>
            <person name="Tsui H.-C.T."/>
            <person name="Winkler M.E."/>
        </authorList>
    </citation>
    <scope>NUCLEOTIDE SEQUENCE</scope>
</reference>
<proteinExistence type="predicted"/>
<dbReference type="AlphaFoldDB" id="A0A381QY22"/>
<dbReference type="InterPro" id="IPR016181">
    <property type="entry name" value="Acyl_CoA_acyltransferase"/>
</dbReference>
<dbReference type="GO" id="GO:0016747">
    <property type="term" value="F:acyltransferase activity, transferring groups other than amino-acyl groups"/>
    <property type="evidence" value="ECO:0007669"/>
    <property type="project" value="InterPro"/>
</dbReference>
<dbReference type="Pfam" id="PF00583">
    <property type="entry name" value="Acetyltransf_1"/>
    <property type="match status" value="1"/>
</dbReference>
<gene>
    <name evidence="2" type="ORF">METZ01_LOCUS37190</name>
</gene>
<dbReference type="SUPFAM" id="SSF55729">
    <property type="entry name" value="Acyl-CoA N-acyltransferases (Nat)"/>
    <property type="match status" value="1"/>
</dbReference>
<organism evidence="2">
    <name type="scientific">marine metagenome</name>
    <dbReference type="NCBI Taxonomy" id="408172"/>
    <lineage>
        <taxon>unclassified sequences</taxon>
        <taxon>metagenomes</taxon>
        <taxon>ecological metagenomes</taxon>
    </lineage>
</organism>
<sequence>MTSVPGSDIQARVASLLHLETIIDFNIAMAKETEGKELSAEVVRPGVEAVLTRNDLGFYIICEHTGRPVGQLMITYEWSDWRNAFFWWIQSVYVSPVYRRLGVYKALHYYAAEEARRQGNVCGLRLYVDKNNTIAQGVYAGLRMSPTNYDMYEIHFNACPAQRLAEVEKEQEANDDATE</sequence>
<evidence type="ECO:0000259" key="1">
    <source>
        <dbReference type="PROSITE" id="PS51186"/>
    </source>
</evidence>
<name>A0A381QY22_9ZZZZ</name>